<proteinExistence type="inferred from homology"/>
<sequence>MSDAGNVENDGKSIKGIAVDPEVLSIIKNPDRPEAFPSIAKAPNNIPGVSGFIAGMKSLFAYKREGLQFFANQASIYGKVFRSQLGPYSIVGVTDHEVISQILKNGDRCWSTALAVERVTRGLSFDIDLKKKSRLMSLDFDAHRRMRNLVQPAFSDRALASYLTVIHHEFVHNIEAWPRDGAVSFRVEARKIFSQLAARLFFGIGDPKEAARLEGATRDYWGAIPVVLKNRHLSERWKRGVDGVATLSSIMYDLIPKRRDEGGVDLFSQLCKSRDDTGGLDDDQLVDLMLNIIFAAFDTTTMGITSMAYLLAKYPHWQEVLRAEAMRLPEQATLADFNGMERTTQVWKETLRMFPVSAITPRVSLGECQVGSYVAPPRTLVFNFTGLLGQDPDLWDHPQRFDPERFSSARAEHQRHRGQYLPFGHGVHTCVGAALANLEARVFWSIVLTRYRFSLAKDYDAVHCMSPLGSVSGEVALKVERL</sequence>
<evidence type="ECO:0000313" key="9">
    <source>
        <dbReference type="EMBL" id="ADH01499.1"/>
    </source>
</evidence>
<comment type="cofactor">
    <cofactor evidence="7">
        <name>heme</name>
        <dbReference type="ChEBI" id="CHEBI:30413"/>
    </cofactor>
</comment>
<evidence type="ECO:0000256" key="6">
    <source>
        <dbReference type="ARBA" id="ARBA00023033"/>
    </source>
</evidence>
<accession>E9KSN5</accession>
<dbReference type="PANTHER" id="PTHR24286:SF384">
    <property type="entry name" value="P450, PUTATIVE (EUROFUNG)-RELATED"/>
    <property type="match status" value="1"/>
</dbReference>
<name>E9KSN5_9PSED</name>
<keyword evidence="3 7" id="KW-0479">Metal-binding</keyword>
<dbReference type="GO" id="GO:0016125">
    <property type="term" value="P:sterol metabolic process"/>
    <property type="evidence" value="ECO:0007669"/>
    <property type="project" value="TreeGrafter"/>
</dbReference>
<dbReference type="AlphaFoldDB" id="E9KSN5"/>
<dbReference type="PROSITE" id="PS00086">
    <property type="entry name" value="CYTOCHROME_P450"/>
    <property type="match status" value="1"/>
</dbReference>
<feature type="binding site" description="axial binding residue" evidence="7">
    <location>
        <position position="430"/>
    </location>
    <ligand>
        <name>heme</name>
        <dbReference type="ChEBI" id="CHEBI:30413"/>
    </ligand>
    <ligandPart>
        <name>Fe</name>
        <dbReference type="ChEBI" id="CHEBI:18248"/>
    </ligandPart>
</feature>
<evidence type="ECO:0000256" key="1">
    <source>
        <dbReference type="ARBA" id="ARBA00010617"/>
    </source>
</evidence>
<reference evidence="9" key="1">
    <citation type="journal article" date="2011" name="J. Am. Chem. Soc.">
        <title>Cloning and elucidation of the FR901464 gene cluster revealing a complex acyltransferase-less polyketide synthase using glycerate as starter units.</title>
        <authorList>
            <person name="Zhang F."/>
            <person name="He H.Y."/>
            <person name="Tang M.C."/>
            <person name="Tang Y.M."/>
            <person name="Zhou Q."/>
            <person name="Tang G.L."/>
        </authorList>
    </citation>
    <scope>NUCLEOTIDE SEQUENCE</scope>
    <source>
        <strain evidence="9">2663</strain>
    </source>
</reference>
<dbReference type="SUPFAM" id="SSF48264">
    <property type="entry name" value="Cytochrome P450"/>
    <property type="match status" value="1"/>
</dbReference>
<dbReference type="GO" id="GO:0004497">
    <property type="term" value="F:monooxygenase activity"/>
    <property type="evidence" value="ECO:0007669"/>
    <property type="project" value="UniProtKB-KW"/>
</dbReference>
<dbReference type="Gene3D" id="1.10.630.10">
    <property type="entry name" value="Cytochrome P450"/>
    <property type="match status" value="1"/>
</dbReference>
<keyword evidence="4 8" id="KW-0560">Oxidoreductase</keyword>
<gene>
    <name evidence="9" type="primary">fr9R</name>
</gene>
<evidence type="ECO:0000256" key="2">
    <source>
        <dbReference type="ARBA" id="ARBA00022617"/>
    </source>
</evidence>
<organism evidence="9">
    <name type="scientific">Pseudomonas sp. 2663</name>
    <dbReference type="NCBI Taxonomy" id="764483"/>
    <lineage>
        <taxon>Bacteria</taxon>
        <taxon>Pseudomonadati</taxon>
        <taxon>Pseudomonadota</taxon>
        <taxon>Gammaproteobacteria</taxon>
        <taxon>Pseudomonadales</taxon>
        <taxon>Pseudomonadaceae</taxon>
        <taxon>Pseudomonas</taxon>
    </lineage>
</organism>
<evidence type="ECO:0000256" key="5">
    <source>
        <dbReference type="ARBA" id="ARBA00023004"/>
    </source>
</evidence>
<dbReference type="PANTHER" id="PTHR24286">
    <property type="entry name" value="CYTOCHROME P450 26"/>
    <property type="match status" value="1"/>
</dbReference>
<dbReference type="GO" id="GO:0016705">
    <property type="term" value="F:oxidoreductase activity, acting on paired donors, with incorporation or reduction of molecular oxygen"/>
    <property type="evidence" value="ECO:0007669"/>
    <property type="project" value="InterPro"/>
</dbReference>
<dbReference type="PRINTS" id="PR00385">
    <property type="entry name" value="P450"/>
</dbReference>
<dbReference type="InterPro" id="IPR017972">
    <property type="entry name" value="Cyt_P450_CS"/>
</dbReference>
<dbReference type="EMBL" id="HM047288">
    <property type="protein sequence ID" value="ADH01499.1"/>
    <property type="molecule type" value="Genomic_DNA"/>
</dbReference>
<dbReference type="GO" id="GO:0020037">
    <property type="term" value="F:heme binding"/>
    <property type="evidence" value="ECO:0007669"/>
    <property type="project" value="InterPro"/>
</dbReference>
<evidence type="ECO:0000256" key="4">
    <source>
        <dbReference type="ARBA" id="ARBA00023002"/>
    </source>
</evidence>
<evidence type="ECO:0000256" key="3">
    <source>
        <dbReference type="ARBA" id="ARBA00022723"/>
    </source>
</evidence>
<keyword evidence="6 8" id="KW-0503">Monooxygenase</keyword>
<evidence type="ECO:0000256" key="7">
    <source>
        <dbReference type="PIRSR" id="PIRSR602401-1"/>
    </source>
</evidence>
<evidence type="ECO:0000256" key="8">
    <source>
        <dbReference type="RuleBase" id="RU000461"/>
    </source>
</evidence>
<dbReference type="Pfam" id="PF00067">
    <property type="entry name" value="p450"/>
    <property type="match status" value="1"/>
</dbReference>
<keyword evidence="5 7" id="KW-0408">Iron</keyword>
<dbReference type="InterPro" id="IPR001128">
    <property type="entry name" value="Cyt_P450"/>
</dbReference>
<dbReference type="PRINTS" id="PR00463">
    <property type="entry name" value="EP450I"/>
</dbReference>
<keyword evidence="2 7" id="KW-0349">Heme</keyword>
<protein>
    <submittedName>
        <fullName evidence="9">Cytochrome P450</fullName>
    </submittedName>
</protein>
<dbReference type="GO" id="GO:0005506">
    <property type="term" value="F:iron ion binding"/>
    <property type="evidence" value="ECO:0007669"/>
    <property type="project" value="InterPro"/>
</dbReference>
<dbReference type="InterPro" id="IPR002401">
    <property type="entry name" value="Cyt_P450_E_grp-I"/>
</dbReference>
<comment type="similarity">
    <text evidence="1 8">Belongs to the cytochrome P450 family.</text>
</comment>
<dbReference type="InterPro" id="IPR036396">
    <property type="entry name" value="Cyt_P450_sf"/>
</dbReference>